<sequence length="173" mass="20214">MMFHVKHTTKTLFKRGFLLFFMLAFATSCITQRRTVEITDYILLNNGKEILGKEQGLTAFMFENNPRNIPFQQFLADKYNVGSYRDVSYWVTVEGSRYKVFLYENAEVEKYFDTSEYIVTNAETDANIRGSMAKFICLSMINESNDDCLADDSLFQNIAVNYLKRLKDEYLNN</sequence>
<accession>A0ABX8VCX1</accession>
<dbReference type="PROSITE" id="PS51257">
    <property type="entry name" value="PROKAR_LIPOPROTEIN"/>
    <property type="match status" value="1"/>
</dbReference>
<feature type="signal peptide" evidence="1">
    <location>
        <begin position="1"/>
        <end position="26"/>
    </location>
</feature>
<dbReference type="RefSeq" id="WP_220641364.1">
    <property type="nucleotide sequence ID" value="NZ_CP080429.1"/>
</dbReference>
<organism evidence="2 3">
    <name type="scientific">Flavobacterium litorale</name>
    <dbReference type="NCBI Taxonomy" id="2856519"/>
    <lineage>
        <taxon>Bacteria</taxon>
        <taxon>Pseudomonadati</taxon>
        <taxon>Bacteroidota</taxon>
        <taxon>Flavobacteriia</taxon>
        <taxon>Flavobacteriales</taxon>
        <taxon>Flavobacteriaceae</taxon>
        <taxon>Flavobacterium</taxon>
    </lineage>
</organism>
<evidence type="ECO:0000313" key="2">
    <source>
        <dbReference type="EMBL" id="QYJ69028.1"/>
    </source>
</evidence>
<keyword evidence="3" id="KW-1185">Reference proteome</keyword>
<evidence type="ECO:0008006" key="4">
    <source>
        <dbReference type="Google" id="ProtNLM"/>
    </source>
</evidence>
<evidence type="ECO:0000313" key="3">
    <source>
        <dbReference type="Proteomes" id="UP000825381"/>
    </source>
</evidence>
<gene>
    <name evidence="2" type="ORF">K1I41_03830</name>
</gene>
<evidence type="ECO:0000256" key="1">
    <source>
        <dbReference type="SAM" id="SignalP"/>
    </source>
</evidence>
<feature type="chain" id="PRO_5047467579" description="Lipoprotein" evidence="1">
    <location>
        <begin position="27"/>
        <end position="173"/>
    </location>
</feature>
<dbReference type="Proteomes" id="UP000825381">
    <property type="component" value="Chromosome"/>
</dbReference>
<proteinExistence type="predicted"/>
<dbReference type="EMBL" id="CP080429">
    <property type="protein sequence ID" value="QYJ69028.1"/>
    <property type="molecule type" value="Genomic_DNA"/>
</dbReference>
<keyword evidence="1" id="KW-0732">Signal</keyword>
<name>A0ABX8VCX1_9FLAO</name>
<protein>
    <recommendedName>
        <fullName evidence="4">Lipoprotein</fullName>
    </recommendedName>
</protein>
<reference evidence="2 3" key="1">
    <citation type="submission" date="2021-07" db="EMBL/GenBank/DDBJ databases">
        <title>Flavobacterium WSW3-B6 sp.nov, isolated from seaweed.</title>
        <authorList>
            <person name="Muhammad N."/>
            <person name="Ho H."/>
            <person name="Lee Y.-J."/>
            <person name="Nguyen T."/>
            <person name="Ho J."/>
            <person name="Kim S.-G."/>
        </authorList>
    </citation>
    <scope>NUCLEOTIDE SEQUENCE [LARGE SCALE GENOMIC DNA]</scope>
    <source>
        <strain evidence="2 3">WSW3-B6</strain>
    </source>
</reference>